<dbReference type="CDD" id="cd00143">
    <property type="entry name" value="PP2Cc"/>
    <property type="match status" value="1"/>
</dbReference>
<keyword evidence="5" id="KW-0479">Metal-binding</keyword>
<dbReference type="PANTHER" id="PTHR47992">
    <property type="entry name" value="PROTEIN PHOSPHATASE"/>
    <property type="match status" value="1"/>
</dbReference>
<comment type="catalytic activity">
    <reaction evidence="10">
        <text>O-phospho-L-seryl-[protein] + H2O = L-seryl-[protein] + phosphate</text>
        <dbReference type="Rhea" id="RHEA:20629"/>
        <dbReference type="Rhea" id="RHEA-COMP:9863"/>
        <dbReference type="Rhea" id="RHEA-COMP:11604"/>
        <dbReference type="ChEBI" id="CHEBI:15377"/>
        <dbReference type="ChEBI" id="CHEBI:29999"/>
        <dbReference type="ChEBI" id="CHEBI:43474"/>
        <dbReference type="ChEBI" id="CHEBI:83421"/>
        <dbReference type="EC" id="3.1.3.16"/>
    </reaction>
</comment>
<comment type="cofactor">
    <cofactor evidence="2">
        <name>Mg(2+)</name>
        <dbReference type="ChEBI" id="CHEBI:18420"/>
    </cofactor>
</comment>
<dbReference type="EMBL" id="SWLB01000005">
    <property type="protein sequence ID" value="KAF3338543.1"/>
    <property type="molecule type" value="Genomic_DNA"/>
</dbReference>
<evidence type="ECO:0000256" key="11">
    <source>
        <dbReference type="ARBA" id="ARBA00048336"/>
    </source>
</evidence>
<feature type="domain" description="PPM-type phosphatase" evidence="14">
    <location>
        <begin position="97"/>
        <end position="410"/>
    </location>
</feature>
<dbReference type="Pfam" id="PF00481">
    <property type="entry name" value="PP2C"/>
    <property type="match status" value="1"/>
</dbReference>
<evidence type="ECO:0000256" key="12">
    <source>
        <dbReference type="RuleBase" id="RU003465"/>
    </source>
</evidence>
<keyword evidence="6 12" id="KW-0378">Hydrolase</keyword>
<dbReference type="AlphaFoldDB" id="A0A833RNL5"/>
<evidence type="ECO:0000256" key="5">
    <source>
        <dbReference type="ARBA" id="ARBA00022723"/>
    </source>
</evidence>
<dbReference type="PROSITE" id="PS01032">
    <property type="entry name" value="PPM_1"/>
    <property type="match status" value="1"/>
</dbReference>
<dbReference type="PROSITE" id="PS51746">
    <property type="entry name" value="PPM_2"/>
    <property type="match status" value="1"/>
</dbReference>
<dbReference type="InterPro" id="IPR001932">
    <property type="entry name" value="PPM-type_phosphatase-like_dom"/>
</dbReference>
<feature type="region of interest" description="Disordered" evidence="13">
    <location>
        <begin position="66"/>
        <end position="86"/>
    </location>
</feature>
<dbReference type="Gene3D" id="3.60.40.10">
    <property type="entry name" value="PPM-type phosphatase domain"/>
    <property type="match status" value="1"/>
</dbReference>
<comment type="similarity">
    <text evidence="3 12">Belongs to the PP2C family.</text>
</comment>
<evidence type="ECO:0000256" key="4">
    <source>
        <dbReference type="ARBA" id="ARBA00013081"/>
    </source>
</evidence>
<dbReference type="OrthoDB" id="637972at2759"/>
<evidence type="ECO:0000256" key="2">
    <source>
        <dbReference type="ARBA" id="ARBA00001946"/>
    </source>
</evidence>
<keyword evidence="9" id="KW-0464">Manganese</keyword>
<name>A0A833RNL5_9POAL</name>
<dbReference type="InterPro" id="IPR000222">
    <property type="entry name" value="PP2C_BS"/>
</dbReference>
<evidence type="ECO:0000313" key="16">
    <source>
        <dbReference type="Proteomes" id="UP000623129"/>
    </source>
</evidence>
<proteinExistence type="inferred from homology"/>
<evidence type="ECO:0000313" key="15">
    <source>
        <dbReference type="EMBL" id="KAF3338543.1"/>
    </source>
</evidence>
<organism evidence="15 16">
    <name type="scientific">Carex littledalei</name>
    <dbReference type="NCBI Taxonomy" id="544730"/>
    <lineage>
        <taxon>Eukaryota</taxon>
        <taxon>Viridiplantae</taxon>
        <taxon>Streptophyta</taxon>
        <taxon>Embryophyta</taxon>
        <taxon>Tracheophyta</taxon>
        <taxon>Spermatophyta</taxon>
        <taxon>Magnoliopsida</taxon>
        <taxon>Liliopsida</taxon>
        <taxon>Poales</taxon>
        <taxon>Cyperaceae</taxon>
        <taxon>Cyperoideae</taxon>
        <taxon>Cariceae</taxon>
        <taxon>Carex</taxon>
        <taxon>Carex subgen. Euthyceras</taxon>
    </lineage>
</organism>
<comment type="catalytic activity">
    <reaction evidence="11">
        <text>O-phospho-L-threonyl-[protein] + H2O = L-threonyl-[protein] + phosphate</text>
        <dbReference type="Rhea" id="RHEA:47004"/>
        <dbReference type="Rhea" id="RHEA-COMP:11060"/>
        <dbReference type="Rhea" id="RHEA-COMP:11605"/>
        <dbReference type="ChEBI" id="CHEBI:15377"/>
        <dbReference type="ChEBI" id="CHEBI:30013"/>
        <dbReference type="ChEBI" id="CHEBI:43474"/>
        <dbReference type="ChEBI" id="CHEBI:61977"/>
        <dbReference type="EC" id="3.1.3.16"/>
    </reaction>
</comment>
<protein>
    <recommendedName>
        <fullName evidence="4">protein-serine/threonine phosphatase</fullName>
        <ecNumber evidence="4">3.1.3.16</ecNumber>
    </recommendedName>
</protein>
<dbReference type="SMART" id="SM00332">
    <property type="entry name" value="PP2Cc"/>
    <property type="match status" value="1"/>
</dbReference>
<dbReference type="SUPFAM" id="SSF81606">
    <property type="entry name" value="PP2C-like"/>
    <property type="match status" value="1"/>
</dbReference>
<dbReference type="GO" id="GO:0004722">
    <property type="term" value="F:protein serine/threonine phosphatase activity"/>
    <property type="evidence" value="ECO:0007669"/>
    <property type="project" value="UniProtKB-EC"/>
</dbReference>
<evidence type="ECO:0000256" key="7">
    <source>
        <dbReference type="ARBA" id="ARBA00022842"/>
    </source>
</evidence>
<evidence type="ECO:0000259" key="14">
    <source>
        <dbReference type="PROSITE" id="PS51746"/>
    </source>
</evidence>
<dbReference type="Proteomes" id="UP000623129">
    <property type="component" value="Unassembled WGS sequence"/>
</dbReference>
<keyword evidence="7" id="KW-0460">Magnesium</keyword>
<sequence length="435" mass="48446">MACNFLRRFLLECFGGEPESLETSIQGSDGNIFSKYYWQRRLARHLYGRISTAVAQANLQIEDHSQLVSEGETESSETSIQGSSGNTLSQLGLARHLYGMFSMAGVGPPANFPNKDRSQLVSGTLTEREDGPRGVFVGIYDGHGGTTCSQFVLDHLFPNLKCAIANQNGVINEKVFQETYRRTELTFVNHVRTNWQNEPQLAVLGSCCLVGVVFDKVLHVANAGDSRAVLARWPDGGDLEVIQLSVDYNAKYRERRDEVSAEHPHGTSLFEEFEGCFCVRGSLPVTRAIGHAYLKYDEFNQEPLPVAYIQKEPIVRPILKAEPTIRSRQLGPDDRFVIFASDGLWDEISNEDAATLVKNNPRDGAAGMLLKEALRKAAAKHEMEYLDLRSFLPSDKRCYHDDISIVILFFDNLQPPAPSLFSLVRFGEGDESSSS</sequence>
<gene>
    <name evidence="15" type="ORF">FCM35_KLT17380</name>
</gene>
<keyword evidence="8 12" id="KW-0904">Protein phosphatase</keyword>
<evidence type="ECO:0000256" key="6">
    <source>
        <dbReference type="ARBA" id="ARBA00022801"/>
    </source>
</evidence>
<evidence type="ECO:0000256" key="8">
    <source>
        <dbReference type="ARBA" id="ARBA00022912"/>
    </source>
</evidence>
<keyword evidence="16" id="KW-1185">Reference proteome</keyword>
<comment type="cofactor">
    <cofactor evidence="1">
        <name>Mn(2+)</name>
        <dbReference type="ChEBI" id="CHEBI:29035"/>
    </cofactor>
</comment>
<dbReference type="EC" id="3.1.3.16" evidence="4"/>
<dbReference type="GO" id="GO:0046872">
    <property type="term" value="F:metal ion binding"/>
    <property type="evidence" value="ECO:0007669"/>
    <property type="project" value="UniProtKB-KW"/>
</dbReference>
<evidence type="ECO:0000256" key="9">
    <source>
        <dbReference type="ARBA" id="ARBA00023211"/>
    </source>
</evidence>
<dbReference type="InterPro" id="IPR036457">
    <property type="entry name" value="PPM-type-like_dom_sf"/>
</dbReference>
<evidence type="ECO:0000256" key="10">
    <source>
        <dbReference type="ARBA" id="ARBA00047761"/>
    </source>
</evidence>
<dbReference type="InterPro" id="IPR015655">
    <property type="entry name" value="PP2C"/>
</dbReference>
<evidence type="ECO:0000256" key="1">
    <source>
        <dbReference type="ARBA" id="ARBA00001936"/>
    </source>
</evidence>
<feature type="compositionally biased region" description="Low complexity" evidence="13">
    <location>
        <begin position="76"/>
        <end position="85"/>
    </location>
</feature>
<comment type="caution">
    <text evidence="15">The sequence shown here is derived from an EMBL/GenBank/DDBJ whole genome shotgun (WGS) entry which is preliminary data.</text>
</comment>
<evidence type="ECO:0000256" key="3">
    <source>
        <dbReference type="ARBA" id="ARBA00006702"/>
    </source>
</evidence>
<accession>A0A833RNL5</accession>
<reference evidence="15" key="1">
    <citation type="submission" date="2020-01" db="EMBL/GenBank/DDBJ databases">
        <title>Genome sequence of Kobresia littledalei, the first chromosome-level genome in the family Cyperaceae.</title>
        <authorList>
            <person name="Qu G."/>
        </authorList>
    </citation>
    <scope>NUCLEOTIDE SEQUENCE</scope>
    <source>
        <strain evidence="15">C.B.Clarke</strain>
        <tissue evidence="15">Leaf</tissue>
    </source>
</reference>
<evidence type="ECO:0000256" key="13">
    <source>
        <dbReference type="SAM" id="MobiDB-lite"/>
    </source>
</evidence>